<sequence>MTTETPQQRIMRLQYAADAVIMHKTSDSFKNLIENNKNLFCGFRIIYSTDALEEKFSHSSLKKIEQHCPTLKKYFYGTGLLFYSEKLYEEIKAKGRIEISLDYSLSFDSNVAEKFRIWERGGSLDKDEKRFEGLVRFIKEGEGQGFNFDYSFFIIENLIDSMKLENHRPFNTIRALKRFDYLEYEKEFFDVRNPRFYESKECSGQRAIRTLHAFHSSSEVKGFLNRRMALYLILLKAIILKEQKNLCLSKKIELLIEFSLDALGAFAKTEIYFAWKLLKHGKSFRFFDPVAQLGKKSLQKIKGMSWDLFAIRYQETLASKSNVGDFYVPFFASFDSRFVELAKACPIRAVIIDDIGKRVITIYLDECEFMVDLSKAISPELNHRLQDPCEKIKRMSRKPTTADLKIKADELELALDKYC</sequence>
<accession>A0A1I1I7F2</accession>
<dbReference type="EMBL" id="FOLY01000002">
    <property type="protein sequence ID" value="SFC31945.1"/>
    <property type="molecule type" value="Genomic_DNA"/>
</dbReference>
<dbReference type="Proteomes" id="UP000199046">
    <property type="component" value="Unassembled WGS sequence"/>
</dbReference>
<evidence type="ECO:0000313" key="2">
    <source>
        <dbReference type="Proteomes" id="UP000199046"/>
    </source>
</evidence>
<protein>
    <recommendedName>
        <fullName evidence="3">PcfJ-like protein</fullName>
    </recommendedName>
</protein>
<evidence type="ECO:0000313" key="1">
    <source>
        <dbReference type="EMBL" id="SFC31945.1"/>
    </source>
</evidence>
<gene>
    <name evidence="1" type="ORF">SAMN05421848_1037</name>
</gene>
<evidence type="ECO:0008006" key="3">
    <source>
        <dbReference type="Google" id="ProtNLM"/>
    </source>
</evidence>
<dbReference type="OrthoDB" id="7059787at2"/>
<dbReference type="AlphaFoldDB" id="A0A1I1I7F2"/>
<name>A0A1I1I7F2_9GAMM</name>
<dbReference type="RefSeq" id="WP_139215261.1">
    <property type="nucleotide sequence ID" value="NZ_FOLY01000002.1"/>
</dbReference>
<keyword evidence="2" id="KW-1185">Reference proteome</keyword>
<proteinExistence type="predicted"/>
<reference evidence="2" key="1">
    <citation type="submission" date="2016-10" db="EMBL/GenBank/DDBJ databases">
        <authorList>
            <person name="Varghese N."/>
            <person name="Submissions S."/>
        </authorList>
    </citation>
    <scope>NUCLEOTIDE SEQUENCE [LARGE SCALE GENOMIC DNA]</scope>
    <source>
        <strain evidence="2">DSM 23439</strain>
    </source>
</reference>
<organism evidence="1 2">
    <name type="scientific">Kushneria avicenniae</name>
    <dbReference type="NCBI Taxonomy" id="402385"/>
    <lineage>
        <taxon>Bacteria</taxon>
        <taxon>Pseudomonadati</taxon>
        <taxon>Pseudomonadota</taxon>
        <taxon>Gammaproteobacteria</taxon>
        <taxon>Oceanospirillales</taxon>
        <taxon>Halomonadaceae</taxon>
        <taxon>Kushneria</taxon>
    </lineage>
</organism>